<feature type="compositionally biased region" description="Low complexity" evidence="1">
    <location>
        <begin position="59"/>
        <end position="72"/>
    </location>
</feature>
<evidence type="ECO:0000313" key="3">
    <source>
        <dbReference type="Proteomes" id="UP000275078"/>
    </source>
</evidence>
<feature type="region of interest" description="Disordered" evidence="1">
    <location>
        <begin position="1"/>
        <end position="79"/>
    </location>
</feature>
<protein>
    <submittedName>
        <fullName evidence="2">Uncharacterized protein</fullName>
    </submittedName>
</protein>
<organism evidence="2 3">
    <name type="scientific">Ascobolus immersus RN42</name>
    <dbReference type="NCBI Taxonomy" id="1160509"/>
    <lineage>
        <taxon>Eukaryota</taxon>
        <taxon>Fungi</taxon>
        <taxon>Dikarya</taxon>
        <taxon>Ascomycota</taxon>
        <taxon>Pezizomycotina</taxon>
        <taxon>Pezizomycetes</taxon>
        <taxon>Pezizales</taxon>
        <taxon>Ascobolaceae</taxon>
        <taxon>Ascobolus</taxon>
    </lineage>
</organism>
<accession>A0A3N4HHU8</accession>
<name>A0A3N4HHU8_ASCIM</name>
<sequence>MRPSRTRRPSLSLGSAPDSRSTTPLSPPTRHSHRTSPRPRPTLSLWPHHPSGLPPLLPSSPTGPTSLTPMTTENSPIPPSSTLLASLCSSSLCTSAAPSSPPSTSLFCSPTGAPTAPSGATARAWARTSRSLAPRVSTDSRSRLAIPAAAPRMLERRCLMRRRTTTSSSSIRLWRRLSGES</sequence>
<feature type="compositionally biased region" description="Low complexity" evidence="1">
    <location>
        <begin position="41"/>
        <end position="51"/>
    </location>
</feature>
<dbReference type="EMBL" id="ML119816">
    <property type="protein sequence ID" value="RPA73563.1"/>
    <property type="molecule type" value="Genomic_DNA"/>
</dbReference>
<dbReference type="Proteomes" id="UP000275078">
    <property type="component" value="Unassembled WGS sequence"/>
</dbReference>
<evidence type="ECO:0000313" key="2">
    <source>
        <dbReference type="EMBL" id="RPA73563.1"/>
    </source>
</evidence>
<keyword evidence="3" id="KW-1185">Reference proteome</keyword>
<reference evidence="2 3" key="1">
    <citation type="journal article" date="2018" name="Nat. Ecol. Evol.">
        <title>Pezizomycetes genomes reveal the molecular basis of ectomycorrhizal truffle lifestyle.</title>
        <authorList>
            <person name="Murat C."/>
            <person name="Payen T."/>
            <person name="Noel B."/>
            <person name="Kuo A."/>
            <person name="Morin E."/>
            <person name="Chen J."/>
            <person name="Kohler A."/>
            <person name="Krizsan K."/>
            <person name="Balestrini R."/>
            <person name="Da Silva C."/>
            <person name="Montanini B."/>
            <person name="Hainaut M."/>
            <person name="Levati E."/>
            <person name="Barry K.W."/>
            <person name="Belfiori B."/>
            <person name="Cichocki N."/>
            <person name="Clum A."/>
            <person name="Dockter R.B."/>
            <person name="Fauchery L."/>
            <person name="Guy J."/>
            <person name="Iotti M."/>
            <person name="Le Tacon F."/>
            <person name="Lindquist E.A."/>
            <person name="Lipzen A."/>
            <person name="Malagnac F."/>
            <person name="Mello A."/>
            <person name="Molinier V."/>
            <person name="Miyauchi S."/>
            <person name="Poulain J."/>
            <person name="Riccioni C."/>
            <person name="Rubini A."/>
            <person name="Sitrit Y."/>
            <person name="Splivallo R."/>
            <person name="Traeger S."/>
            <person name="Wang M."/>
            <person name="Zifcakova L."/>
            <person name="Wipf D."/>
            <person name="Zambonelli A."/>
            <person name="Paolocci F."/>
            <person name="Nowrousian M."/>
            <person name="Ottonello S."/>
            <person name="Baldrian P."/>
            <person name="Spatafora J.W."/>
            <person name="Henrissat B."/>
            <person name="Nagy L.G."/>
            <person name="Aury J.M."/>
            <person name="Wincker P."/>
            <person name="Grigoriev I.V."/>
            <person name="Bonfante P."/>
            <person name="Martin F.M."/>
        </authorList>
    </citation>
    <scope>NUCLEOTIDE SEQUENCE [LARGE SCALE GENOMIC DNA]</scope>
    <source>
        <strain evidence="2 3">RN42</strain>
    </source>
</reference>
<dbReference type="AlphaFoldDB" id="A0A3N4HHU8"/>
<evidence type="ECO:0000256" key="1">
    <source>
        <dbReference type="SAM" id="MobiDB-lite"/>
    </source>
</evidence>
<proteinExistence type="predicted"/>
<gene>
    <name evidence="2" type="ORF">BJ508DRAFT_48518</name>
</gene>